<evidence type="ECO:0000313" key="2">
    <source>
        <dbReference type="Proteomes" id="UP000541444"/>
    </source>
</evidence>
<keyword evidence="2" id="KW-1185">Reference proteome</keyword>
<proteinExistence type="predicted"/>
<reference evidence="1 2" key="1">
    <citation type="journal article" date="2020" name="IScience">
        <title>Genome Sequencing of the Endangered Kingdonia uniflora (Circaeasteraceae, Ranunculales) Reveals Potential Mechanisms of Evolutionary Specialization.</title>
        <authorList>
            <person name="Sun Y."/>
            <person name="Deng T."/>
            <person name="Zhang A."/>
            <person name="Moore M.J."/>
            <person name="Landis J.B."/>
            <person name="Lin N."/>
            <person name="Zhang H."/>
            <person name="Zhang X."/>
            <person name="Huang J."/>
            <person name="Zhang X."/>
            <person name="Sun H."/>
            <person name="Wang H."/>
        </authorList>
    </citation>
    <scope>NUCLEOTIDE SEQUENCE [LARGE SCALE GENOMIC DNA]</scope>
    <source>
        <strain evidence="1">TB1705</strain>
        <tissue evidence="1">Leaf</tissue>
    </source>
</reference>
<accession>A0A7J7MW58</accession>
<sequence length="142" mass="15888">MDFMGGFHNSMIALENRVRGLERVVQNMAQDLTGSLEPVMAWLLERFLSSDSYSYDTPRNGHMGSSRRCLVDIRSPTSENDGDQVGNRRAWDKGSGPLGSVRALLLEVSGKLQEMRSLLKLSGELEKKMVNLGVQNELLFQN</sequence>
<gene>
    <name evidence="1" type="ORF">GIB67_032762</name>
</gene>
<dbReference type="Proteomes" id="UP000541444">
    <property type="component" value="Unassembled WGS sequence"/>
</dbReference>
<comment type="caution">
    <text evidence="1">The sequence shown here is derived from an EMBL/GenBank/DDBJ whole genome shotgun (WGS) entry which is preliminary data.</text>
</comment>
<protein>
    <submittedName>
        <fullName evidence="1">Uncharacterized protein</fullName>
    </submittedName>
</protein>
<name>A0A7J7MW58_9MAGN</name>
<evidence type="ECO:0000313" key="1">
    <source>
        <dbReference type="EMBL" id="KAF6159145.1"/>
    </source>
</evidence>
<dbReference type="AlphaFoldDB" id="A0A7J7MW58"/>
<organism evidence="1 2">
    <name type="scientific">Kingdonia uniflora</name>
    <dbReference type="NCBI Taxonomy" id="39325"/>
    <lineage>
        <taxon>Eukaryota</taxon>
        <taxon>Viridiplantae</taxon>
        <taxon>Streptophyta</taxon>
        <taxon>Embryophyta</taxon>
        <taxon>Tracheophyta</taxon>
        <taxon>Spermatophyta</taxon>
        <taxon>Magnoliopsida</taxon>
        <taxon>Ranunculales</taxon>
        <taxon>Circaeasteraceae</taxon>
        <taxon>Kingdonia</taxon>
    </lineage>
</organism>
<dbReference type="EMBL" id="JACGCM010001204">
    <property type="protein sequence ID" value="KAF6159145.1"/>
    <property type="molecule type" value="Genomic_DNA"/>
</dbReference>